<evidence type="ECO:0000313" key="1">
    <source>
        <dbReference type="EMBL" id="KDQ18473.1"/>
    </source>
</evidence>
<organism evidence="1 2">
    <name type="scientific">Botryobasidium botryosum (strain FD-172 SS1)</name>
    <dbReference type="NCBI Taxonomy" id="930990"/>
    <lineage>
        <taxon>Eukaryota</taxon>
        <taxon>Fungi</taxon>
        <taxon>Dikarya</taxon>
        <taxon>Basidiomycota</taxon>
        <taxon>Agaricomycotina</taxon>
        <taxon>Agaricomycetes</taxon>
        <taxon>Cantharellales</taxon>
        <taxon>Botryobasidiaceae</taxon>
        <taxon>Botryobasidium</taxon>
    </lineage>
</organism>
<dbReference type="InParanoid" id="A0A067MRV3"/>
<sequence>MAVAAIRPFKPPRLSPVSRQVGTAWAPRPPEAPYQDEFYHALHDITEGCFLATPEFRSAARASLGRIDFFVPQTGWGVEITQEGDRLAEHGSQFEAPRAWLGYEMKDYILLDFRTSAPSEPYQGFNNLYRVVFEVGFGSLRIYNHKLEAQGNAIELVED</sequence>
<accession>A0A067MRV3</accession>
<name>A0A067MRV3_BOTB1</name>
<gene>
    <name evidence="1" type="ORF">BOTBODRAFT_512617</name>
</gene>
<dbReference type="AlphaFoldDB" id="A0A067MRV3"/>
<evidence type="ECO:0000313" key="2">
    <source>
        <dbReference type="Proteomes" id="UP000027195"/>
    </source>
</evidence>
<dbReference type="OrthoDB" id="5424500at2759"/>
<protein>
    <submittedName>
        <fullName evidence="1">Uncharacterized protein</fullName>
    </submittedName>
</protein>
<dbReference type="STRING" id="930990.A0A067MRV3"/>
<proteinExistence type="predicted"/>
<dbReference type="EMBL" id="KL198021">
    <property type="protein sequence ID" value="KDQ18473.1"/>
    <property type="molecule type" value="Genomic_DNA"/>
</dbReference>
<dbReference type="HOGENOM" id="CLU_140501_0_0_1"/>
<reference evidence="2" key="1">
    <citation type="journal article" date="2014" name="Proc. Natl. Acad. Sci. U.S.A.">
        <title>Extensive sampling of basidiomycete genomes demonstrates inadequacy of the white-rot/brown-rot paradigm for wood decay fungi.</title>
        <authorList>
            <person name="Riley R."/>
            <person name="Salamov A.A."/>
            <person name="Brown D.W."/>
            <person name="Nagy L.G."/>
            <person name="Floudas D."/>
            <person name="Held B.W."/>
            <person name="Levasseur A."/>
            <person name="Lombard V."/>
            <person name="Morin E."/>
            <person name="Otillar R."/>
            <person name="Lindquist E.A."/>
            <person name="Sun H."/>
            <person name="LaButti K.M."/>
            <person name="Schmutz J."/>
            <person name="Jabbour D."/>
            <person name="Luo H."/>
            <person name="Baker S.E."/>
            <person name="Pisabarro A.G."/>
            <person name="Walton J.D."/>
            <person name="Blanchette R.A."/>
            <person name="Henrissat B."/>
            <person name="Martin F."/>
            <person name="Cullen D."/>
            <person name="Hibbett D.S."/>
            <person name="Grigoriev I.V."/>
        </authorList>
    </citation>
    <scope>NUCLEOTIDE SEQUENCE [LARGE SCALE GENOMIC DNA]</scope>
    <source>
        <strain evidence="2">FD-172 SS1</strain>
    </source>
</reference>
<keyword evidence="2" id="KW-1185">Reference proteome</keyword>
<dbReference type="Proteomes" id="UP000027195">
    <property type="component" value="Unassembled WGS sequence"/>
</dbReference>